<feature type="transmembrane region" description="Helical" evidence="2">
    <location>
        <begin position="37"/>
        <end position="53"/>
    </location>
</feature>
<dbReference type="Gene3D" id="3.30.565.10">
    <property type="entry name" value="Histidine kinase-like ATPase, C-terminal domain"/>
    <property type="match status" value="1"/>
</dbReference>
<dbReference type="RefSeq" id="WP_055341729.1">
    <property type="nucleotide sequence ID" value="NZ_CDNI01000003.1"/>
</dbReference>
<proteinExistence type="predicted"/>
<feature type="transmembrane region" description="Helical" evidence="2">
    <location>
        <begin position="7"/>
        <end position="25"/>
    </location>
</feature>
<feature type="transmembrane region" description="Helical" evidence="2">
    <location>
        <begin position="171"/>
        <end position="191"/>
    </location>
</feature>
<keyword evidence="2" id="KW-0812">Transmembrane</keyword>
<evidence type="ECO:0000256" key="1">
    <source>
        <dbReference type="SAM" id="Coils"/>
    </source>
</evidence>
<dbReference type="EMBL" id="CEKZ01000003">
    <property type="protein sequence ID" value="CEQ03376.1"/>
    <property type="molecule type" value="Genomic_DNA"/>
</dbReference>
<dbReference type="InterPro" id="IPR032834">
    <property type="entry name" value="NatK-like_C"/>
</dbReference>
<reference evidence="4 5" key="1">
    <citation type="submission" date="2015-01" db="EMBL/GenBank/DDBJ databases">
        <authorList>
            <person name="Aslett A.Martin."/>
            <person name="De Silva Nishadi"/>
        </authorList>
    </citation>
    <scope>NUCLEOTIDE SEQUENCE [LARGE SCALE GENOMIC DNA]</scope>
    <source>
        <strain evidence="4 5">R28058</strain>
    </source>
</reference>
<dbReference type="PANTHER" id="PTHR40448">
    <property type="entry name" value="TWO-COMPONENT SENSOR HISTIDINE KINASE"/>
    <property type="match status" value="1"/>
</dbReference>
<organism evidence="4 5">
    <name type="scientific">Paraclostridium sordellii</name>
    <name type="common">Clostridium sordellii</name>
    <dbReference type="NCBI Taxonomy" id="1505"/>
    <lineage>
        <taxon>Bacteria</taxon>
        <taxon>Bacillati</taxon>
        <taxon>Bacillota</taxon>
        <taxon>Clostridia</taxon>
        <taxon>Peptostreptococcales</taxon>
        <taxon>Peptostreptococcaceae</taxon>
        <taxon>Paraclostridium</taxon>
    </lineage>
</organism>
<feature type="transmembrane region" description="Helical" evidence="2">
    <location>
        <begin position="141"/>
        <end position="159"/>
    </location>
</feature>
<dbReference type="GO" id="GO:0042802">
    <property type="term" value="F:identical protein binding"/>
    <property type="evidence" value="ECO:0007669"/>
    <property type="project" value="TreeGrafter"/>
</dbReference>
<dbReference type="InterPro" id="IPR036890">
    <property type="entry name" value="HATPase_C_sf"/>
</dbReference>
<keyword evidence="1" id="KW-0175">Coiled coil</keyword>
<accession>A0A0C7QIV7</accession>
<dbReference type="Proteomes" id="UP000049127">
    <property type="component" value="Unassembled WGS sequence"/>
</dbReference>
<feature type="transmembrane region" description="Helical" evidence="2">
    <location>
        <begin position="65"/>
        <end position="83"/>
    </location>
</feature>
<keyword evidence="2" id="KW-1133">Transmembrane helix</keyword>
<dbReference type="GO" id="GO:0016301">
    <property type="term" value="F:kinase activity"/>
    <property type="evidence" value="ECO:0007669"/>
    <property type="project" value="UniProtKB-KW"/>
</dbReference>
<dbReference type="Pfam" id="PF14501">
    <property type="entry name" value="HATPase_c_5"/>
    <property type="match status" value="1"/>
</dbReference>
<keyword evidence="4" id="KW-0808">Transferase</keyword>
<gene>
    <name evidence="4" type="ORF">R28058_11091</name>
</gene>
<sequence>MLNFMNKLVVVLSILIPLIILKGILTYKKEGRENNEIVFYILLLIIYILARLFNIKYSYSYFNNINYLFDLIVFIVMGIYYNYFYKIGYVKYIILFYLFNVYYDLFKEVIYRILYIVITGYSVSSEGSLLISNINDTKIRIYSYILTIFIYIILMFINNRLQLFSSEKRNYIYLTLALMINIINIIGRYAMGVYSIGNNLSLNQMLYDWRMSAPALQDEWHYFDQLVIPKLVVASTIIIILLFRRAIKENKKKIQNELMKNKLDMQYEHYLSVQESHMKVKKLYHDINNHICCIDNLKNNNKEVSEYINNLKDEIKSFKDNYNTGNMILDIIINEKSDICSKKGIKFICDINFSKVDFIKPIDVSSIFANILDNAIEACDKIHDEDVEKYIRIKGTISKAYFVIKCENSKVNNIKFKKNKLLTDKMDKFVHGIGTQSIKSSLDKYDGELLFEDEKNKFILNLYIPLNQNTDSWVD</sequence>
<dbReference type="PANTHER" id="PTHR40448:SF1">
    <property type="entry name" value="TWO-COMPONENT SENSOR HISTIDINE KINASE"/>
    <property type="match status" value="1"/>
</dbReference>
<feature type="transmembrane region" description="Helical" evidence="2">
    <location>
        <begin position="226"/>
        <end position="243"/>
    </location>
</feature>
<dbReference type="CDD" id="cd16935">
    <property type="entry name" value="HATPase_AgrC-ComD-like"/>
    <property type="match status" value="1"/>
</dbReference>
<name>A0A0C7QIV7_PARSO</name>
<evidence type="ECO:0000256" key="2">
    <source>
        <dbReference type="SAM" id="Phobius"/>
    </source>
</evidence>
<protein>
    <submittedName>
        <fullName evidence="4">Sensor histidine kinase virs</fullName>
    </submittedName>
</protein>
<evidence type="ECO:0000259" key="3">
    <source>
        <dbReference type="Pfam" id="PF14501"/>
    </source>
</evidence>
<feature type="domain" description="Sensor histidine kinase NatK-like C-terminal" evidence="3">
    <location>
        <begin position="360"/>
        <end position="465"/>
    </location>
</feature>
<feature type="transmembrane region" description="Helical" evidence="2">
    <location>
        <begin position="113"/>
        <end position="135"/>
    </location>
</feature>
<dbReference type="AlphaFoldDB" id="A0A0C7QIV7"/>
<feature type="coiled-coil region" evidence="1">
    <location>
        <begin position="294"/>
        <end position="321"/>
    </location>
</feature>
<keyword evidence="4" id="KW-0418">Kinase</keyword>
<keyword evidence="2" id="KW-0472">Membrane</keyword>
<evidence type="ECO:0000313" key="5">
    <source>
        <dbReference type="Proteomes" id="UP000049127"/>
    </source>
</evidence>
<dbReference type="OrthoDB" id="1757740at2"/>
<feature type="transmembrane region" description="Helical" evidence="2">
    <location>
        <begin position="89"/>
        <end position="106"/>
    </location>
</feature>
<evidence type="ECO:0000313" key="4">
    <source>
        <dbReference type="EMBL" id="CEQ03376.1"/>
    </source>
</evidence>
<dbReference type="SUPFAM" id="SSF55874">
    <property type="entry name" value="ATPase domain of HSP90 chaperone/DNA topoisomerase II/histidine kinase"/>
    <property type="match status" value="1"/>
</dbReference>